<keyword evidence="3" id="KW-0540">Nuclease</keyword>
<keyword evidence="9" id="KW-1185">Reference proteome</keyword>
<dbReference type="GO" id="GO:0004521">
    <property type="term" value="F:RNA endonuclease activity"/>
    <property type="evidence" value="ECO:0007669"/>
    <property type="project" value="InterPro"/>
</dbReference>
<evidence type="ECO:0000313" key="9">
    <source>
        <dbReference type="Proteomes" id="UP000198661"/>
    </source>
</evidence>
<keyword evidence="6" id="KW-0472">Membrane</keyword>
<organism evidence="8 9">
    <name type="scientific">Planifilum fulgidum</name>
    <dbReference type="NCBI Taxonomy" id="201973"/>
    <lineage>
        <taxon>Bacteria</taxon>
        <taxon>Bacillati</taxon>
        <taxon>Bacillota</taxon>
        <taxon>Bacilli</taxon>
        <taxon>Bacillales</taxon>
        <taxon>Thermoactinomycetaceae</taxon>
        <taxon>Planifilum</taxon>
    </lineage>
</organism>
<comment type="subcellular location">
    <subcellularLocation>
        <location evidence="1">Secreted</location>
    </subcellularLocation>
</comment>
<evidence type="ECO:0000256" key="1">
    <source>
        <dbReference type="ARBA" id="ARBA00004613"/>
    </source>
</evidence>
<keyword evidence="6" id="KW-0812">Transmembrane</keyword>
<evidence type="ECO:0000256" key="2">
    <source>
        <dbReference type="ARBA" id="ARBA00022525"/>
    </source>
</evidence>
<feature type="compositionally biased region" description="Low complexity" evidence="5">
    <location>
        <begin position="76"/>
        <end position="86"/>
    </location>
</feature>
<gene>
    <name evidence="8" type="ORF">SAMN04488025_1562</name>
</gene>
<dbReference type="Gene3D" id="3.10.450.30">
    <property type="entry name" value="Microbial ribonucleases"/>
    <property type="match status" value="1"/>
</dbReference>
<dbReference type="Pfam" id="PF14449">
    <property type="entry name" value="PT-TG"/>
    <property type="match status" value="1"/>
</dbReference>
<dbReference type="Pfam" id="PF00545">
    <property type="entry name" value="Ribonuclease"/>
    <property type="match status" value="1"/>
</dbReference>
<dbReference type="GO" id="GO:0005576">
    <property type="term" value="C:extracellular region"/>
    <property type="evidence" value="ECO:0007669"/>
    <property type="project" value="UniProtKB-SubCell"/>
</dbReference>
<evidence type="ECO:0000259" key="7">
    <source>
        <dbReference type="Pfam" id="PF14449"/>
    </source>
</evidence>
<dbReference type="SUPFAM" id="SSF53933">
    <property type="entry name" value="Microbial ribonucleases"/>
    <property type="match status" value="1"/>
</dbReference>
<dbReference type="GO" id="GO:0003723">
    <property type="term" value="F:RNA binding"/>
    <property type="evidence" value="ECO:0007669"/>
    <property type="project" value="InterPro"/>
</dbReference>
<dbReference type="Proteomes" id="UP000198661">
    <property type="component" value="Unassembled WGS sequence"/>
</dbReference>
<evidence type="ECO:0000256" key="3">
    <source>
        <dbReference type="ARBA" id="ARBA00022722"/>
    </source>
</evidence>
<evidence type="ECO:0000256" key="6">
    <source>
        <dbReference type="SAM" id="Phobius"/>
    </source>
</evidence>
<dbReference type="EMBL" id="FOOK01000056">
    <property type="protein sequence ID" value="SFG59974.1"/>
    <property type="molecule type" value="Genomic_DNA"/>
</dbReference>
<dbReference type="STRING" id="201973.SAMN04488025_1562"/>
<name>A0A1I2T4H8_9BACL</name>
<evidence type="ECO:0000313" key="8">
    <source>
        <dbReference type="EMBL" id="SFG59974.1"/>
    </source>
</evidence>
<dbReference type="InterPro" id="IPR027797">
    <property type="entry name" value="PT-TG_dom"/>
</dbReference>
<sequence>MKKKFFKEEKRWYRSVGAWARRGSPTMEYIILIAVGALFAGLLYLAMSDGEGLIQSAMEKKVQEIIQGQLPEGKPSENNPENSGSSDIGNASEIGDPRDIGGNPEIGGSPDAGIPPELGGPSDRSGTTPADGNAEADGTSPSTSGGTSGGATAEGKSSASQEEGKGGLSGWWDKTKNYVASGQILKDAAHLGKETLDFLILDDVSGCITGKDTDGNQVSGWERGLSCVSLVPVVKWAKFGKYADEALAFAGKLDDKLAKTRLGEGMQTAKRKLDGLFSKGKRVACNCNDNVGKLKKGESNTSGSISWITPGSLPKEEEDAVLKTLELIDSKKKPPRKLRKNWGVKFRNNEGYLPKGSYSEYRVAPPPGTKNAGPRRIVVNRKLEKCIILGLIMVMEEGRHLSGYDSFYITKLGI</sequence>
<feature type="region of interest" description="Disordered" evidence="5">
    <location>
        <begin position="70"/>
        <end position="171"/>
    </location>
</feature>
<evidence type="ECO:0000256" key="5">
    <source>
        <dbReference type="SAM" id="MobiDB-lite"/>
    </source>
</evidence>
<feature type="domain" description="Pre-toxin TG" evidence="7">
    <location>
        <begin position="208"/>
        <end position="251"/>
    </location>
</feature>
<dbReference type="AlphaFoldDB" id="A0A1I2T4H8"/>
<dbReference type="RefSeq" id="WP_218154461.1">
    <property type="nucleotide sequence ID" value="NZ_FOOK01000056.1"/>
</dbReference>
<evidence type="ECO:0000256" key="4">
    <source>
        <dbReference type="ARBA" id="ARBA00022801"/>
    </source>
</evidence>
<feature type="compositionally biased region" description="Low complexity" evidence="5">
    <location>
        <begin position="136"/>
        <end position="160"/>
    </location>
</feature>
<protein>
    <submittedName>
        <fullName evidence="8">Ribonuclease</fullName>
    </submittedName>
</protein>
<dbReference type="GO" id="GO:0016787">
    <property type="term" value="F:hydrolase activity"/>
    <property type="evidence" value="ECO:0007669"/>
    <property type="project" value="UniProtKB-KW"/>
</dbReference>
<reference evidence="8 9" key="1">
    <citation type="submission" date="2016-10" db="EMBL/GenBank/DDBJ databases">
        <authorList>
            <person name="de Groot N.N."/>
        </authorList>
    </citation>
    <scope>NUCLEOTIDE SEQUENCE [LARGE SCALE GENOMIC DNA]</scope>
    <source>
        <strain evidence="8 9">DSM 44945</strain>
    </source>
</reference>
<dbReference type="InterPro" id="IPR000026">
    <property type="entry name" value="N1-like"/>
</dbReference>
<accession>A0A1I2T4H8</accession>
<keyword evidence="6" id="KW-1133">Transmembrane helix</keyword>
<feature type="transmembrane region" description="Helical" evidence="6">
    <location>
        <begin position="29"/>
        <end position="47"/>
    </location>
</feature>
<keyword evidence="2" id="KW-0964">Secreted</keyword>
<proteinExistence type="predicted"/>
<dbReference type="InterPro" id="IPR016191">
    <property type="entry name" value="Ribonuclease/ribotoxin"/>
</dbReference>
<keyword evidence="4" id="KW-0378">Hydrolase</keyword>